<dbReference type="Ensembl" id="ENSSSCT00065002991.1">
    <property type="protein sequence ID" value="ENSSSCP00065001013.1"/>
    <property type="gene ID" value="ENSSSCG00065002400.1"/>
</dbReference>
<feature type="transmembrane region" description="Helical" evidence="6">
    <location>
        <begin position="262"/>
        <end position="284"/>
    </location>
</feature>
<protein>
    <recommendedName>
        <fullName evidence="9">NIPA-like protein 3</fullName>
    </recommendedName>
</protein>
<organism evidence="7 8">
    <name type="scientific">Sus scrofa</name>
    <name type="common">Pig</name>
    <dbReference type="NCBI Taxonomy" id="9823"/>
    <lineage>
        <taxon>Eukaryota</taxon>
        <taxon>Metazoa</taxon>
        <taxon>Chordata</taxon>
        <taxon>Craniata</taxon>
        <taxon>Vertebrata</taxon>
        <taxon>Euteleostomi</taxon>
        <taxon>Mammalia</taxon>
        <taxon>Eutheria</taxon>
        <taxon>Laurasiatheria</taxon>
        <taxon>Artiodactyla</taxon>
        <taxon>Suina</taxon>
        <taxon>Suidae</taxon>
        <taxon>Sus</taxon>
    </lineage>
</organism>
<feature type="transmembrane region" description="Helical" evidence="6">
    <location>
        <begin position="34"/>
        <end position="54"/>
    </location>
</feature>
<feature type="transmembrane region" description="Helical" evidence="6">
    <location>
        <begin position="202"/>
        <end position="220"/>
    </location>
</feature>
<accession>A0A8D1X6A5</accession>
<keyword evidence="3 6" id="KW-0812">Transmembrane</keyword>
<feature type="transmembrane region" description="Helical" evidence="6">
    <location>
        <begin position="75"/>
        <end position="96"/>
    </location>
</feature>
<sequence>MDGAHSAALQLQQLPPTSSADPVSEASFSYKENLIGALLAIFGHLVVSIALNLQKYCHIRLAGSKDPRAYFKTKTWWLGLFLMLLGELGVFASYAFAPLSLIVPLSAVSVIASSIIGIIFIKEKWKPKDFLRRYILSFVGCGLAIVGTYLLVTFAPNSHEKMTGENITRHLVSWPFLLYMLSGFCLPLCFDKRGSHTSLYPSAGSMTVVTVKAVAGMLILSIQGNLQLDYPIFYVMFVCMVATAIYQAAFLGQASQMYDSSLIASVGYILSTTVAITAGAIFYLDFLGEDVLHVCMFALGCLIAFLGVFLITRNRKKAIPFEPYISMDAMPGMQNMHDKGMTVQPDLKASFSYGALENNDNISEIYAPATLPVMQEEHGSRSASGVPYRVLEHTKKE</sequence>
<proteinExistence type="inferred from homology"/>
<reference evidence="7" key="1">
    <citation type="submission" date="2025-08" db="UniProtKB">
        <authorList>
            <consortium name="Ensembl"/>
        </authorList>
    </citation>
    <scope>IDENTIFICATION</scope>
</reference>
<dbReference type="PANTHER" id="PTHR12570:SF14">
    <property type="entry name" value="NIPA-LIKE PROTEIN 3"/>
    <property type="match status" value="1"/>
</dbReference>
<feature type="transmembrane region" description="Helical" evidence="6">
    <location>
        <begin position="102"/>
        <end position="121"/>
    </location>
</feature>
<dbReference type="AlphaFoldDB" id="A0A8D1X6A5"/>
<dbReference type="Pfam" id="PF05653">
    <property type="entry name" value="Mg_trans_NIPA"/>
    <property type="match status" value="1"/>
</dbReference>
<name>A0A8D1X6A5_PIG</name>
<dbReference type="Proteomes" id="UP000694725">
    <property type="component" value="Unplaced"/>
</dbReference>
<evidence type="ECO:0000256" key="3">
    <source>
        <dbReference type="ARBA" id="ARBA00022692"/>
    </source>
</evidence>
<feature type="transmembrane region" description="Helical" evidence="6">
    <location>
        <begin position="133"/>
        <end position="152"/>
    </location>
</feature>
<evidence type="ECO:0000256" key="1">
    <source>
        <dbReference type="ARBA" id="ARBA00004141"/>
    </source>
</evidence>
<evidence type="ECO:0000256" key="2">
    <source>
        <dbReference type="ARBA" id="ARBA00007230"/>
    </source>
</evidence>
<feature type="transmembrane region" description="Helical" evidence="6">
    <location>
        <begin position="232"/>
        <end position="250"/>
    </location>
</feature>
<dbReference type="InterPro" id="IPR008521">
    <property type="entry name" value="Mg_trans_NIPA"/>
</dbReference>
<comment type="similarity">
    <text evidence="2">Belongs to the NIPA family.</text>
</comment>
<dbReference type="PANTHER" id="PTHR12570">
    <property type="match status" value="1"/>
</dbReference>
<comment type="subcellular location">
    <subcellularLocation>
        <location evidence="1">Membrane</location>
        <topology evidence="1">Multi-pass membrane protein</topology>
    </subcellularLocation>
</comment>
<feature type="transmembrane region" description="Helical" evidence="6">
    <location>
        <begin position="290"/>
        <end position="311"/>
    </location>
</feature>
<evidence type="ECO:0008006" key="9">
    <source>
        <dbReference type="Google" id="ProtNLM"/>
    </source>
</evidence>
<evidence type="ECO:0000313" key="7">
    <source>
        <dbReference type="Ensembl" id="ENSSSCP00065001013.1"/>
    </source>
</evidence>
<keyword evidence="4 6" id="KW-1133">Transmembrane helix</keyword>
<dbReference type="GO" id="GO:0015095">
    <property type="term" value="F:magnesium ion transmembrane transporter activity"/>
    <property type="evidence" value="ECO:0007669"/>
    <property type="project" value="InterPro"/>
</dbReference>
<evidence type="ECO:0000256" key="4">
    <source>
        <dbReference type="ARBA" id="ARBA00022989"/>
    </source>
</evidence>
<evidence type="ECO:0000313" key="8">
    <source>
        <dbReference type="Proteomes" id="UP000694725"/>
    </source>
</evidence>
<evidence type="ECO:0000256" key="5">
    <source>
        <dbReference type="ARBA" id="ARBA00023136"/>
    </source>
</evidence>
<evidence type="ECO:0000256" key="6">
    <source>
        <dbReference type="SAM" id="Phobius"/>
    </source>
</evidence>
<dbReference type="GO" id="GO:0016020">
    <property type="term" value="C:membrane"/>
    <property type="evidence" value="ECO:0007669"/>
    <property type="project" value="UniProtKB-SubCell"/>
</dbReference>
<feature type="transmembrane region" description="Helical" evidence="6">
    <location>
        <begin position="172"/>
        <end position="190"/>
    </location>
</feature>
<keyword evidence="5 6" id="KW-0472">Membrane</keyword>